<protein>
    <submittedName>
        <fullName evidence="2">Uncharacterized protein</fullName>
    </submittedName>
</protein>
<reference evidence="2 3" key="1">
    <citation type="submission" date="2024-11" db="EMBL/GenBank/DDBJ databases">
        <title>A near-complete genome assembly of Cinchona calisaya.</title>
        <authorList>
            <person name="Lian D.C."/>
            <person name="Zhao X.W."/>
            <person name="Wei L."/>
        </authorList>
    </citation>
    <scope>NUCLEOTIDE SEQUENCE [LARGE SCALE GENOMIC DNA]</scope>
    <source>
        <tissue evidence="2">Nenye</tissue>
    </source>
</reference>
<comment type="caution">
    <text evidence="2">The sequence shown here is derived from an EMBL/GenBank/DDBJ whole genome shotgun (WGS) entry which is preliminary data.</text>
</comment>
<organism evidence="2 3">
    <name type="scientific">Cinchona calisaya</name>
    <dbReference type="NCBI Taxonomy" id="153742"/>
    <lineage>
        <taxon>Eukaryota</taxon>
        <taxon>Viridiplantae</taxon>
        <taxon>Streptophyta</taxon>
        <taxon>Embryophyta</taxon>
        <taxon>Tracheophyta</taxon>
        <taxon>Spermatophyta</taxon>
        <taxon>Magnoliopsida</taxon>
        <taxon>eudicotyledons</taxon>
        <taxon>Gunneridae</taxon>
        <taxon>Pentapetalae</taxon>
        <taxon>asterids</taxon>
        <taxon>lamiids</taxon>
        <taxon>Gentianales</taxon>
        <taxon>Rubiaceae</taxon>
        <taxon>Cinchonoideae</taxon>
        <taxon>Cinchoneae</taxon>
        <taxon>Cinchona</taxon>
    </lineage>
</organism>
<sequence>MEVYCDHNMEKEINEIIQKLPLVRQKYDKSIPGVLIEEIDSNGDIVRLKSIDRFSDDGEFYNDEHMLEDLIVDLESNGGAYAGVDNLAQQPAEVDAIHELVAVDDILQKPVRDDAYSQQIIGGEKSSQQPVRANESSQQHNSHQYQHQPQQLSRRKEVLEGKENPQGLSTPMLQLRSILHSKGFSIVVAHSEFRPPNPKNHPEFIFHPLSDNLSRFQATIRNLLDLISV</sequence>
<evidence type="ECO:0000313" key="3">
    <source>
        <dbReference type="Proteomes" id="UP001630127"/>
    </source>
</evidence>
<gene>
    <name evidence="2" type="ORF">ACH5RR_020713</name>
</gene>
<dbReference type="AlphaFoldDB" id="A0ABD2ZGD3"/>
<feature type="compositionally biased region" description="Low complexity" evidence="1">
    <location>
        <begin position="136"/>
        <end position="151"/>
    </location>
</feature>
<proteinExistence type="predicted"/>
<feature type="compositionally biased region" description="Polar residues" evidence="1">
    <location>
        <begin position="123"/>
        <end position="135"/>
    </location>
</feature>
<dbReference type="Proteomes" id="UP001630127">
    <property type="component" value="Unassembled WGS sequence"/>
</dbReference>
<keyword evidence="3" id="KW-1185">Reference proteome</keyword>
<feature type="region of interest" description="Disordered" evidence="1">
    <location>
        <begin position="123"/>
        <end position="169"/>
    </location>
</feature>
<feature type="compositionally biased region" description="Basic and acidic residues" evidence="1">
    <location>
        <begin position="154"/>
        <end position="163"/>
    </location>
</feature>
<name>A0ABD2ZGD3_9GENT</name>
<evidence type="ECO:0000313" key="2">
    <source>
        <dbReference type="EMBL" id="KAL3518124.1"/>
    </source>
</evidence>
<dbReference type="EMBL" id="JBJUIK010000009">
    <property type="protein sequence ID" value="KAL3518124.1"/>
    <property type="molecule type" value="Genomic_DNA"/>
</dbReference>
<evidence type="ECO:0000256" key="1">
    <source>
        <dbReference type="SAM" id="MobiDB-lite"/>
    </source>
</evidence>
<accession>A0ABD2ZGD3</accession>